<dbReference type="KEGG" id="blag:BLTE_11000"/>
<dbReference type="EMBL" id="AP018907">
    <property type="protein sequence ID" value="BBF92415.1"/>
    <property type="molecule type" value="Genomic_DNA"/>
</dbReference>
<gene>
    <name evidence="2" type="ORF">BLTE_11000</name>
</gene>
<name>A0A348FYN2_9HYPH</name>
<sequence>MTARIFAAAAIALAAIAGLSSKLADDLRRPKLTAALDLPPGTRLGPEPAALIVTSIVASPAAGVEMQAPGCGKSIFGFPFSLLVVTGPGIIEAQYRNQGYAIVDALYGEIIPDNSYHSRLVYYARTAAERIYLSATRRMMPFFIRFAVPQSCRLSSSTLETASRELVDAILRERD</sequence>
<evidence type="ECO:0000256" key="1">
    <source>
        <dbReference type="SAM" id="SignalP"/>
    </source>
</evidence>
<evidence type="ECO:0000313" key="3">
    <source>
        <dbReference type="Proteomes" id="UP000266934"/>
    </source>
</evidence>
<feature type="chain" id="PRO_5016865054" evidence="1">
    <location>
        <begin position="25"/>
        <end position="175"/>
    </location>
</feature>
<dbReference type="Proteomes" id="UP000266934">
    <property type="component" value="Chromosome"/>
</dbReference>
<dbReference type="AlphaFoldDB" id="A0A348FYN2"/>
<dbReference type="RefSeq" id="WP_126398298.1">
    <property type="nucleotide sequence ID" value="NZ_AP018907.1"/>
</dbReference>
<keyword evidence="1" id="KW-0732">Signal</keyword>
<reference evidence="2 3" key="1">
    <citation type="submission" date="2018-08" db="EMBL/GenBank/DDBJ databases">
        <title>Complete genome sequencing of Blastochloris tepida GI.</title>
        <authorList>
            <person name="Tsukatani Y."/>
            <person name="Mori H."/>
        </authorList>
    </citation>
    <scope>NUCLEOTIDE SEQUENCE [LARGE SCALE GENOMIC DNA]</scope>
    <source>
        <strain evidence="2 3">GI</strain>
    </source>
</reference>
<feature type="signal peptide" evidence="1">
    <location>
        <begin position="1"/>
        <end position="24"/>
    </location>
</feature>
<accession>A0A348FYN2</accession>
<organism evidence="2 3">
    <name type="scientific">Blastochloris tepida</name>
    <dbReference type="NCBI Taxonomy" id="2233851"/>
    <lineage>
        <taxon>Bacteria</taxon>
        <taxon>Pseudomonadati</taxon>
        <taxon>Pseudomonadota</taxon>
        <taxon>Alphaproteobacteria</taxon>
        <taxon>Hyphomicrobiales</taxon>
        <taxon>Blastochloridaceae</taxon>
        <taxon>Blastochloris</taxon>
    </lineage>
</organism>
<proteinExistence type="predicted"/>
<evidence type="ECO:0000313" key="2">
    <source>
        <dbReference type="EMBL" id="BBF92415.1"/>
    </source>
</evidence>
<dbReference type="OrthoDB" id="9828451at2"/>
<keyword evidence="3" id="KW-1185">Reference proteome</keyword>
<protein>
    <submittedName>
        <fullName evidence="2">Uncharacterized protein</fullName>
    </submittedName>
</protein>